<accession>A0A182ZZ67</accession>
<dbReference type="WBParaSite" id="ECPE_0000000101-mRNA-1">
    <property type="protein sequence ID" value="ECPE_0000000101-mRNA-1"/>
    <property type="gene ID" value="ECPE_0000000101"/>
</dbReference>
<dbReference type="SMART" id="SM00526">
    <property type="entry name" value="H15"/>
    <property type="match status" value="1"/>
</dbReference>
<reference evidence="8 9" key="2">
    <citation type="submission" date="2018-11" db="EMBL/GenBank/DDBJ databases">
        <authorList>
            <consortium name="Pathogen Informatics"/>
        </authorList>
    </citation>
    <scope>NUCLEOTIDE SEQUENCE [LARGE SCALE GENOMIC DNA]</scope>
    <source>
        <strain evidence="8 9">Egypt</strain>
    </source>
</reference>
<evidence type="ECO:0000256" key="3">
    <source>
        <dbReference type="ARBA" id="ARBA00004286"/>
    </source>
</evidence>
<dbReference type="GO" id="GO:0000786">
    <property type="term" value="C:nucleosome"/>
    <property type="evidence" value="ECO:0007669"/>
    <property type="project" value="InterPro"/>
</dbReference>
<organism evidence="10">
    <name type="scientific">Echinostoma caproni</name>
    <dbReference type="NCBI Taxonomy" id="27848"/>
    <lineage>
        <taxon>Eukaryota</taxon>
        <taxon>Metazoa</taxon>
        <taxon>Spiralia</taxon>
        <taxon>Lophotrochozoa</taxon>
        <taxon>Platyhelminthes</taxon>
        <taxon>Trematoda</taxon>
        <taxon>Digenea</taxon>
        <taxon>Plagiorchiida</taxon>
        <taxon>Echinostomata</taxon>
        <taxon>Echinostomatoidea</taxon>
        <taxon>Echinostomatidae</taxon>
        <taxon>Echinostoma</taxon>
    </lineage>
</organism>
<dbReference type="AlphaFoldDB" id="A0A182ZZ67"/>
<comment type="subcellular location">
    <subcellularLocation>
        <location evidence="3">Chromosome</location>
    </subcellularLocation>
    <subcellularLocation>
        <location evidence="2">Nucleus</location>
    </subcellularLocation>
</comment>
<dbReference type="GO" id="GO:0006334">
    <property type="term" value="P:nucleosome assembly"/>
    <property type="evidence" value="ECO:0007669"/>
    <property type="project" value="InterPro"/>
</dbReference>
<dbReference type="GO" id="GO:0003690">
    <property type="term" value="F:double-stranded DNA binding"/>
    <property type="evidence" value="ECO:0007669"/>
    <property type="project" value="TreeGrafter"/>
</dbReference>
<keyword evidence="5" id="KW-0238">DNA-binding</keyword>
<dbReference type="GO" id="GO:0030261">
    <property type="term" value="P:chromosome condensation"/>
    <property type="evidence" value="ECO:0007669"/>
    <property type="project" value="TreeGrafter"/>
</dbReference>
<proteinExistence type="predicted"/>
<keyword evidence="4" id="KW-0158">Chromosome</keyword>
<comment type="function">
    <text evidence="1">Histones H1 are necessary for the condensation of nucleosome chains into higher-order structures.</text>
</comment>
<gene>
    <name evidence="8" type="ORF">ECPE_LOCUS2</name>
</gene>
<dbReference type="InterPro" id="IPR036390">
    <property type="entry name" value="WH_DNA-bd_sf"/>
</dbReference>
<dbReference type="Pfam" id="PF00538">
    <property type="entry name" value="Linker_histone"/>
    <property type="match status" value="1"/>
</dbReference>
<dbReference type="Gene3D" id="1.10.10.10">
    <property type="entry name" value="Winged helix-like DNA-binding domain superfamily/Winged helix DNA-binding domain"/>
    <property type="match status" value="1"/>
</dbReference>
<protein>
    <submittedName>
        <fullName evidence="10">H15 domain-containing protein</fullName>
    </submittedName>
</protein>
<evidence type="ECO:0000256" key="5">
    <source>
        <dbReference type="ARBA" id="ARBA00023125"/>
    </source>
</evidence>
<name>A0A182ZZ67_9TREM</name>
<feature type="domain" description="H15" evidence="7">
    <location>
        <begin position="33"/>
        <end position="109"/>
    </location>
</feature>
<dbReference type="PROSITE" id="PS51504">
    <property type="entry name" value="H15"/>
    <property type="match status" value="1"/>
</dbReference>
<dbReference type="PANTHER" id="PTHR11467:SF20">
    <property type="entry name" value="H15 DOMAIN-CONTAINING PROTEIN-RELATED"/>
    <property type="match status" value="1"/>
</dbReference>
<evidence type="ECO:0000313" key="10">
    <source>
        <dbReference type="WBParaSite" id="ECPE_0000000101-mRNA-1"/>
    </source>
</evidence>
<dbReference type="InterPro" id="IPR005818">
    <property type="entry name" value="Histone_H1/H5_H15"/>
</dbReference>
<evidence type="ECO:0000313" key="9">
    <source>
        <dbReference type="Proteomes" id="UP000272942"/>
    </source>
</evidence>
<reference evidence="10" key="1">
    <citation type="submission" date="2016-06" db="UniProtKB">
        <authorList>
            <consortium name="WormBaseParasite"/>
        </authorList>
    </citation>
    <scope>IDENTIFICATION</scope>
</reference>
<evidence type="ECO:0000256" key="4">
    <source>
        <dbReference type="ARBA" id="ARBA00022454"/>
    </source>
</evidence>
<dbReference type="GO" id="GO:0045910">
    <property type="term" value="P:negative regulation of DNA recombination"/>
    <property type="evidence" value="ECO:0007669"/>
    <property type="project" value="TreeGrafter"/>
</dbReference>
<dbReference type="OrthoDB" id="10067792at2759"/>
<dbReference type="PANTHER" id="PTHR11467">
    <property type="entry name" value="HISTONE H1"/>
    <property type="match status" value="1"/>
</dbReference>
<dbReference type="InterPro" id="IPR036388">
    <property type="entry name" value="WH-like_DNA-bd_sf"/>
</dbReference>
<dbReference type="Proteomes" id="UP000272942">
    <property type="component" value="Unassembled WGS sequence"/>
</dbReference>
<dbReference type="GO" id="GO:0005634">
    <property type="term" value="C:nucleus"/>
    <property type="evidence" value="ECO:0007669"/>
    <property type="project" value="UniProtKB-SubCell"/>
</dbReference>
<dbReference type="CDD" id="cd00073">
    <property type="entry name" value="H15"/>
    <property type="match status" value="1"/>
</dbReference>
<evidence type="ECO:0000256" key="1">
    <source>
        <dbReference type="ARBA" id="ARBA00002809"/>
    </source>
</evidence>
<dbReference type="EMBL" id="UZAN01000003">
    <property type="protein sequence ID" value="VDP13588.1"/>
    <property type="molecule type" value="Genomic_DNA"/>
</dbReference>
<dbReference type="GO" id="GO:0031492">
    <property type="term" value="F:nucleosomal DNA binding"/>
    <property type="evidence" value="ECO:0007669"/>
    <property type="project" value="TreeGrafter"/>
</dbReference>
<evidence type="ECO:0000313" key="8">
    <source>
        <dbReference type="EMBL" id="VDP13588.1"/>
    </source>
</evidence>
<dbReference type="SUPFAM" id="SSF46785">
    <property type="entry name" value="Winged helix' DNA-binding domain"/>
    <property type="match status" value="1"/>
</dbReference>
<keyword evidence="6" id="KW-0539">Nucleus</keyword>
<evidence type="ECO:0000259" key="7">
    <source>
        <dbReference type="PROSITE" id="PS51504"/>
    </source>
</evidence>
<keyword evidence="9" id="KW-1185">Reference proteome</keyword>
<evidence type="ECO:0000256" key="2">
    <source>
        <dbReference type="ARBA" id="ARBA00004123"/>
    </source>
</evidence>
<evidence type="ECO:0000256" key="6">
    <source>
        <dbReference type="ARBA" id="ARBA00023242"/>
    </source>
</evidence>
<sequence length="137" mass="14976">MCGYPSCYLFIMTVPAAAPAKKPETTKPKAPASHPPVIVMVKRANTAAKDRKGTSLLTIKKYIAANYKVYVEKFVSHIRHGIVHAVEKGVLVRVGNKGKNESGSFKLGEKKAAEHKSKAVKKPKAQKVSSLFSRIIF</sequence>